<name>A0AA85FS81_9TREM</name>
<feature type="compositionally biased region" description="Low complexity" evidence="1">
    <location>
        <begin position="69"/>
        <end position="79"/>
    </location>
</feature>
<keyword evidence="3" id="KW-1185">Reference proteome</keyword>
<evidence type="ECO:0000256" key="1">
    <source>
        <dbReference type="SAM" id="MobiDB-lite"/>
    </source>
</evidence>
<dbReference type="WBParaSite" id="SRDH1_62720.2">
    <property type="protein sequence ID" value="SRDH1_62720.2"/>
    <property type="gene ID" value="SRDH1_62720"/>
</dbReference>
<evidence type="ECO:0000256" key="2">
    <source>
        <dbReference type="SAM" id="SignalP"/>
    </source>
</evidence>
<evidence type="ECO:0000313" key="4">
    <source>
        <dbReference type="WBParaSite" id="SRDH1_62720.1"/>
    </source>
</evidence>
<keyword evidence="2" id="KW-0732">Signal</keyword>
<organism evidence="3 6">
    <name type="scientific">Schistosoma rodhaini</name>
    <dbReference type="NCBI Taxonomy" id="6188"/>
    <lineage>
        <taxon>Eukaryota</taxon>
        <taxon>Metazoa</taxon>
        <taxon>Spiralia</taxon>
        <taxon>Lophotrochozoa</taxon>
        <taxon>Platyhelminthes</taxon>
        <taxon>Trematoda</taxon>
        <taxon>Digenea</taxon>
        <taxon>Strigeidida</taxon>
        <taxon>Schistosomatoidea</taxon>
        <taxon>Schistosomatidae</taxon>
        <taxon>Schistosoma</taxon>
    </lineage>
</organism>
<dbReference type="AlphaFoldDB" id="A0AA85FS81"/>
<feature type="signal peptide" evidence="2">
    <location>
        <begin position="1"/>
        <end position="23"/>
    </location>
</feature>
<feature type="compositionally biased region" description="Acidic residues" evidence="1">
    <location>
        <begin position="87"/>
        <end position="101"/>
    </location>
</feature>
<dbReference type="Proteomes" id="UP000050792">
    <property type="component" value="Unassembled WGS sequence"/>
</dbReference>
<reference evidence="3" key="1">
    <citation type="submission" date="2022-06" db="EMBL/GenBank/DDBJ databases">
        <authorList>
            <person name="Berger JAMES D."/>
            <person name="Berger JAMES D."/>
        </authorList>
    </citation>
    <scope>NUCLEOTIDE SEQUENCE [LARGE SCALE GENOMIC DNA]</scope>
</reference>
<accession>A0AA85FS81</accession>
<evidence type="ECO:0000313" key="6">
    <source>
        <dbReference type="WBParaSite" id="SRDH1_62720.3"/>
    </source>
</evidence>
<proteinExistence type="predicted"/>
<dbReference type="WBParaSite" id="SRDH1_62720.1">
    <property type="protein sequence ID" value="SRDH1_62720.1"/>
    <property type="gene ID" value="SRDH1_62720"/>
</dbReference>
<reference evidence="4 5" key="2">
    <citation type="submission" date="2023-11" db="UniProtKB">
        <authorList>
            <consortium name="WormBaseParasite"/>
        </authorList>
    </citation>
    <scope>IDENTIFICATION</scope>
</reference>
<evidence type="ECO:0000313" key="3">
    <source>
        <dbReference type="Proteomes" id="UP000050792"/>
    </source>
</evidence>
<feature type="region of interest" description="Disordered" evidence="1">
    <location>
        <begin position="59"/>
        <end position="105"/>
    </location>
</feature>
<feature type="chain" id="PRO_5044704746" evidence="2">
    <location>
        <begin position="24"/>
        <end position="182"/>
    </location>
</feature>
<evidence type="ECO:0000313" key="5">
    <source>
        <dbReference type="WBParaSite" id="SRDH1_62720.2"/>
    </source>
</evidence>
<dbReference type="WBParaSite" id="SRDH1_62720.3">
    <property type="protein sequence ID" value="SRDH1_62720.3"/>
    <property type="gene ID" value="SRDH1_62720"/>
</dbReference>
<sequence length="182" mass="21116">MNKSIYVLITISIVCVNWVTLDAKPVHLKSEASESGDELLDIIKDDQYSDYDELKRIFQEGSINDRQPTKTTSSMATTTQRPMTESDKEDNEEPIVDDSDDQSPCSYGGTVFTYTIHGDIDGNDNMESNSHDEDDYMPADDYDFHPIYSWLGRDNSFHQRPRKPYHKPTRNTWYSRYDTFPF</sequence>
<protein>
    <submittedName>
        <fullName evidence="4 5">Uncharacterized protein</fullName>
    </submittedName>
</protein>